<reference evidence="3 4" key="1">
    <citation type="journal article" date="2014" name="Nat. Genet.">
        <title>Genome and transcriptome of the porcine whipworm Trichuris suis.</title>
        <authorList>
            <person name="Jex A.R."/>
            <person name="Nejsum P."/>
            <person name="Schwarz E.M."/>
            <person name="Hu L."/>
            <person name="Young N.D."/>
            <person name="Hall R.S."/>
            <person name="Korhonen P.K."/>
            <person name="Liao S."/>
            <person name="Thamsborg S."/>
            <person name="Xia J."/>
            <person name="Xu P."/>
            <person name="Wang S."/>
            <person name="Scheerlinck J.P."/>
            <person name="Hofmann A."/>
            <person name="Sternberg P.W."/>
            <person name="Wang J."/>
            <person name="Gasser R.B."/>
        </authorList>
    </citation>
    <scope>NUCLEOTIDE SEQUENCE [LARGE SCALE GENOMIC DNA]</scope>
    <source>
        <strain evidence="3">DCEP-RM93F</strain>
        <strain evidence="2">DCEP-RM93M</strain>
    </source>
</reference>
<evidence type="ECO:0000313" key="3">
    <source>
        <dbReference type="EMBL" id="KFD72657.1"/>
    </source>
</evidence>
<dbReference type="Proteomes" id="UP000030764">
    <property type="component" value="Unassembled WGS sequence"/>
</dbReference>
<proteinExistence type="predicted"/>
<evidence type="ECO:0000313" key="2">
    <source>
        <dbReference type="EMBL" id="KFD57266.1"/>
    </source>
</evidence>
<evidence type="ECO:0000256" key="1">
    <source>
        <dbReference type="SAM" id="MobiDB-lite"/>
    </source>
</evidence>
<feature type="region of interest" description="Disordered" evidence="1">
    <location>
        <begin position="1"/>
        <end position="40"/>
    </location>
</feature>
<sequence length="85" mass="9200">MLTSVPLHPGIPCGPEGPGRPINPGMPAVPRKPGSPWAPSMRNQSLSLEKFRHLCYLLCSLSRLLVHVRLVGQADPSCLQDPLLP</sequence>
<name>A0A085NT61_9BILA</name>
<protein>
    <submittedName>
        <fullName evidence="3">Uncharacterized protein</fullName>
    </submittedName>
</protein>
<keyword evidence="4" id="KW-1185">Reference proteome</keyword>
<gene>
    <name evidence="2" type="ORF">M513_01777</name>
    <name evidence="3" type="ORF">M514_01777</name>
</gene>
<accession>A0A085NT61</accession>
<dbReference type="EMBL" id="KL367476">
    <property type="protein sequence ID" value="KFD72657.1"/>
    <property type="molecule type" value="Genomic_DNA"/>
</dbReference>
<organism evidence="3">
    <name type="scientific">Trichuris suis</name>
    <name type="common">pig whipworm</name>
    <dbReference type="NCBI Taxonomy" id="68888"/>
    <lineage>
        <taxon>Eukaryota</taxon>
        <taxon>Metazoa</taxon>
        <taxon>Ecdysozoa</taxon>
        <taxon>Nematoda</taxon>
        <taxon>Enoplea</taxon>
        <taxon>Dorylaimia</taxon>
        <taxon>Trichinellida</taxon>
        <taxon>Trichuridae</taxon>
        <taxon>Trichuris</taxon>
    </lineage>
</organism>
<evidence type="ECO:0000313" key="4">
    <source>
        <dbReference type="Proteomes" id="UP000030764"/>
    </source>
</evidence>
<dbReference type="EMBL" id="KL363189">
    <property type="protein sequence ID" value="KFD57266.1"/>
    <property type="molecule type" value="Genomic_DNA"/>
</dbReference>
<dbReference type="AlphaFoldDB" id="A0A085NT61"/>
<dbReference type="Proteomes" id="UP000030758">
    <property type="component" value="Unassembled WGS sequence"/>
</dbReference>